<reference evidence="6" key="1">
    <citation type="submission" date="2018-11" db="EMBL/GenBank/DDBJ databases">
        <title>Rhizobium chutanense sp. nov., isolated from root nodules of Phaseolus vulgaris in China.</title>
        <authorList>
            <person name="Huo Y."/>
        </authorList>
    </citation>
    <scope>NUCLEOTIDE SEQUENCE [LARGE SCALE GENOMIC DNA]</scope>
    <source>
        <strain evidence="6">CCBAU 65647</strain>
    </source>
</reference>
<evidence type="ECO:0000256" key="3">
    <source>
        <dbReference type="ARBA" id="ARBA00023163"/>
    </source>
</evidence>
<keyword evidence="1" id="KW-0805">Transcription regulation</keyword>
<feature type="domain" description="HTH gntR-type" evidence="4">
    <location>
        <begin position="12"/>
        <end position="82"/>
    </location>
</feature>
<dbReference type="Pfam" id="PF00392">
    <property type="entry name" value="GntR"/>
    <property type="match status" value="1"/>
</dbReference>
<organism evidence="5 6">
    <name type="scientific">Rhizobium vallis</name>
    <dbReference type="NCBI Taxonomy" id="634290"/>
    <lineage>
        <taxon>Bacteria</taxon>
        <taxon>Pseudomonadati</taxon>
        <taxon>Pseudomonadota</taxon>
        <taxon>Alphaproteobacteria</taxon>
        <taxon>Hyphomicrobiales</taxon>
        <taxon>Rhizobiaceae</taxon>
        <taxon>Rhizobium/Agrobacterium group</taxon>
        <taxon>Rhizobium</taxon>
    </lineage>
</organism>
<dbReference type="OrthoDB" id="5454556at2"/>
<dbReference type="SUPFAM" id="SSF48008">
    <property type="entry name" value="GntR ligand-binding domain-like"/>
    <property type="match status" value="1"/>
</dbReference>
<dbReference type="GO" id="GO:0003677">
    <property type="term" value="F:DNA binding"/>
    <property type="evidence" value="ECO:0007669"/>
    <property type="project" value="UniProtKB-KW"/>
</dbReference>
<proteinExistence type="predicted"/>
<dbReference type="AlphaFoldDB" id="A0A432PDH1"/>
<dbReference type="Gene3D" id="1.10.10.10">
    <property type="entry name" value="Winged helix-like DNA-binding domain superfamily/Winged helix DNA-binding domain"/>
    <property type="match status" value="1"/>
</dbReference>
<keyword evidence="6" id="KW-1185">Reference proteome</keyword>
<dbReference type="SMART" id="SM00895">
    <property type="entry name" value="FCD"/>
    <property type="match status" value="1"/>
</dbReference>
<dbReference type="SUPFAM" id="SSF46785">
    <property type="entry name" value="Winged helix' DNA-binding domain"/>
    <property type="match status" value="1"/>
</dbReference>
<dbReference type="Pfam" id="PF07729">
    <property type="entry name" value="FCD"/>
    <property type="match status" value="1"/>
</dbReference>
<sequence length="234" mass="25545">MKFVDPRSVASVSTPSLVAKRVHEAIVSGELRPGAQLPSEAEMAQGFGIALMTVRAALTALRDMGLLMTVRGRHGGNFVADDVGDRLTEAARKAPLDKVLLRDLTDWRRAVSGEACFLAAERSTPDRLSQIRSAEQEYSSSEVQFPELRFADVRLHVAIAEASGSSRLVRAEMELQVALTDVILSTDRPVRSRKLASYDHGPIIRAIEAGQAAQAREAMIRHAEDTFNWAALLV</sequence>
<dbReference type="GO" id="GO:0003700">
    <property type="term" value="F:DNA-binding transcription factor activity"/>
    <property type="evidence" value="ECO:0007669"/>
    <property type="project" value="InterPro"/>
</dbReference>
<dbReference type="InterPro" id="IPR011711">
    <property type="entry name" value="GntR_C"/>
</dbReference>
<dbReference type="InterPro" id="IPR036390">
    <property type="entry name" value="WH_DNA-bd_sf"/>
</dbReference>
<gene>
    <name evidence="5" type="ORF">EFQ99_29515</name>
</gene>
<accession>A0A432PDH1</accession>
<dbReference type="InterPro" id="IPR008920">
    <property type="entry name" value="TF_FadR/GntR_C"/>
</dbReference>
<dbReference type="SMART" id="SM00345">
    <property type="entry name" value="HTH_GNTR"/>
    <property type="match status" value="1"/>
</dbReference>
<dbReference type="CDD" id="cd07377">
    <property type="entry name" value="WHTH_GntR"/>
    <property type="match status" value="1"/>
</dbReference>
<dbReference type="PANTHER" id="PTHR43537">
    <property type="entry name" value="TRANSCRIPTIONAL REGULATOR, GNTR FAMILY"/>
    <property type="match status" value="1"/>
</dbReference>
<dbReference type="Proteomes" id="UP000278823">
    <property type="component" value="Unassembled WGS sequence"/>
</dbReference>
<name>A0A432PDH1_9HYPH</name>
<evidence type="ECO:0000256" key="2">
    <source>
        <dbReference type="ARBA" id="ARBA00023125"/>
    </source>
</evidence>
<evidence type="ECO:0000259" key="4">
    <source>
        <dbReference type="PROSITE" id="PS50949"/>
    </source>
</evidence>
<comment type="caution">
    <text evidence="5">The sequence shown here is derived from an EMBL/GenBank/DDBJ whole genome shotgun (WGS) entry which is preliminary data.</text>
</comment>
<dbReference type="Gene3D" id="1.20.120.530">
    <property type="entry name" value="GntR ligand-binding domain-like"/>
    <property type="match status" value="1"/>
</dbReference>
<evidence type="ECO:0000256" key="1">
    <source>
        <dbReference type="ARBA" id="ARBA00023015"/>
    </source>
</evidence>
<keyword evidence="3" id="KW-0804">Transcription</keyword>
<dbReference type="EMBL" id="RJTH01000015">
    <property type="protein sequence ID" value="RUM20467.1"/>
    <property type="molecule type" value="Genomic_DNA"/>
</dbReference>
<dbReference type="PANTHER" id="PTHR43537:SF44">
    <property type="entry name" value="GNTR FAMILY REGULATORY PROTEIN"/>
    <property type="match status" value="1"/>
</dbReference>
<dbReference type="PROSITE" id="PS50949">
    <property type="entry name" value="HTH_GNTR"/>
    <property type="match status" value="1"/>
</dbReference>
<evidence type="ECO:0000313" key="6">
    <source>
        <dbReference type="Proteomes" id="UP000278823"/>
    </source>
</evidence>
<keyword evidence="2" id="KW-0238">DNA-binding</keyword>
<dbReference type="InterPro" id="IPR036388">
    <property type="entry name" value="WH-like_DNA-bd_sf"/>
</dbReference>
<dbReference type="RefSeq" id="WP_126924687.1">
    <property type="nucleotide sequence ID" value="NZ_ML133699.1"/>
</dbReference>
<protein>
    <submittedName>
        <fullName evidence="5">FadR family transcriptional regulator</fullName>
    </submittedName>
</protein>
<dbReference type="InterPro" id="IPR000524">
    <property type="entry name" value="Tscrpt_reg_HTH_GntR"/>
</dbReference>
<evidence type="ECO:0000313" key="5">
    <source>
        <dbReference type="EMBL" id="RUM20467.1"/>
    </source>
</evidence>